<organism evidence="1 2">
    <name type="scientific">Holotrichia oblita</name>
    <name type="common">Chafer beetle</name>
    <dbReference type="NCBI Taxonomy" id="644536"/>
    <lineage>
        <taxon>Eukaryota</taxon>
        <taxon>Metazoa</taxon>
        <taxon>Ecdysozoa</taxon>
        <taxon>Arthropoda</taxon>
        <taxon>Hexapoda</taxon>
        <taxon>Insecta</taxon>
        <taxon>Pterygota</taxon>
        <taxon>Neoptera</taxon>
        <taxon>Endopterygota</taxon>
        <taxon>Coleoptera</taxon>
        <taxon>Polyphaga</taxon>
        <taxon>Scarabaeiformia</taxon>
        <taxon>Scarabaeidae</taxon>
        <taxon>Melolonthinae</taxon>
        <taxon>Holotrichia</taxon>
    </lineage>
</organism>
<sequence>MSAEITVEDNVKTFIDNIVRKYNLNTDAKIVYKRGSEIGDGFMSKTYAVDISDTKESLHLFLKCAINVTFTGGPSFDKVYINEIYFYESIVPAYLAFLEEKGVTDGFRNVPKCYGSADNKIIALRNLRNDGYDLCDKTFIANEEHIELVFKTYAKFHAIGFAYKDQKPELYDKLMEGVTDLFRGAGEEINKQRVEGANAVIRDFFNKLDPKKDKFILDQSQNIIDKLTEFGLALGTADCANPILIQGDCWCNNMMFKYIDSKEFPTDVMLLDWQITRFASPVLDLAYFFYTTAPASKKTLKKVDDFLEVYYEELSRQIKQMGSDLNKLYPLSILKKEWQEYSRFGFSMAFLILKAMLGKKEEMPSFDGVDMTEALKDTTLFGNVSSDDEYMRRMRNLAEHFLLNAFI</sequence>
<reference evidence="1" key="1">
    <citation type="submission" date="2022-04" db="EMBL/GenBank/DDBJ databases">
        <title>Chromosome-scale genome assembly of Holotrichia oblita Faldermann.</title>
        <authorList>
            <person name="Rongchong L."/>
        </authorList>
    </citation>
    <scope>NUCLEOTIDE SEQUENCE</scope>
    <source>
        <strain evidence="1">81SQS9</strain>
    </source>
</reference>
<dbReference type="Proteomes" id="UP001056778">
    <property type="component" value="Chromosome 2"/>
</dbReference>
<evidence type="ECO:0000313" key="2">
    <source>
        <dbReference type="Proteomes" id="UP001056778"/>
    </source>
</evidence>
<name>A0ACB9TL79_HOLOL</name>
<accession>A0ACB9TL79</accession>
<proteinExistence type="predicted"/>
<evidence type="ECO:0000313" key="1">
    <source>
        <dbReference type="EMBL" id="KAI4467404.1"/>
    </source>
</evidence>
<dbReference type="EMBL" id="CM043016">
    <property type="protein sequence ID" value="KAI4467404.1"/>
    <property type="molecule type" value="Genomic_DNA"/>
</dbReference>
<protein>
    <submittedName>
        <fullName evidence="1">Uncharacterized protein</fullName>
    </submittedName>
</protein>
<gene>
    <name evidence="1" type="ORF">MML48_2g00014037</name>
</gene>
<comment type="caution">
    <text evidence="1">The sequence shown here is derived from an EMBL/GenBank/DDBJ whole genome shotgun (WGS) entry which is preliminary data.</text>
</comment>
<keyword evidence="2" id="KW-1185">Reference proteome</keyword>